<name>A0A1D9C9M5_9CAUD</name>
<protein>
    <submittedName>
        <fullName evidence="1">Cox protein</fullName>
    </submittedName>
</protein>
<sequence length="66" mass="7130">MAALQIAIDTPVCTKKEFLRRTGWSQSSLNRAISCGEIPVMPKASAQSAVLINMVKLAQRAAEQEA</sequence>
<organism evidence="1 2">
    <name type="scientific">Salinivibrio phage SMHB1</name>
    <dbReference type="NCBI Taxonomy" id="1897436"/>
    <lineage>
        <taxon>Viruses</taxon>
        <taxon>Duplodnaviria</taxon>
        <taxon>Heunggongvirae</taxon>
        <taxon>Uroviricota</taxon>
        <taxon>Caudoviricetes</taxon>
        <taxon>Peduoviridae</taxon>
        <taxon>Playavirus</taxon>
        <taxon>Playavirus SMHB1</taxon>
    </lineage>
</organism>
<evidence type="ECO:0000313" key="1">
    <source>
        <dbReference type="EMBL" id="AOY11811.1"/>
    </source>
</evidence>
<accession>A0A1D9C9M5</accession>
<dbReference type="EMBL" id="KX774374">
    <property type="protein sequence ID" value="AOY11811.1"/>
    <property type="molecule type" value="Genomic_DNA"/>
</dbReference>
<dbReference type="RefSeq" id="YP_009786948.1">
    <property type="nucleotide sequence ID" value="NC_047775.1"/>
</dbReference>
<proteinExistence type="predicted"/>
<evidence type="ECO:0000313" key="2">
    <source>
        <dbReference type="Proteomes" id="UP000225897"/>
    </source>
</evidence>
<gene>
    <name evidence="1" type="primary">PP_00006</name>
</gene>
<keyword evidence="2" id="KW-1185">Reference proteome</keyword>
<dbReference type="GeneID" id="54977041"/>
<reference evidence="1 2" key="1">
    <citation type="submission" date="2016-08" db="EMBL/GenBank/DDBJ databases">
        <title>Salinivibrio phage SMHB1.</title>
        <authorList>
            <person name="Olonade I.T."/>
            <person name="van Zyl L.J."/>
            <person name="Trindade M.I."/>
        </authorList>
    </citation>
    <scope>NUCLEOTIDE SEQUENCE [LARGE SCALE GENOMIC DNA]</scope>
</reference>
<dbReference type="KEGG" id="vg:54977041"/>
<dbReference type="Proteomes" id="UP000225897">
    <property type="component" value="Segment"/>
</dbReference>